<gene>
    <name evidence="1" type="ORF">C0Q70_17335</name>
</gene>
<name>A0A2T7NK42_POMCA</name>
<reference evidence="1 2" key="1">
    <citation type="submission" date="2018-04" db="EMBL/GenBank/DDBJ databases">
        <title>The genome of golden apple snail Pomacea canaliculata provides insight into stress tolerance and invasive adaptation.</title>
        <authorList>
            <person name="Liu C."/>
            <person name="Liu B."/>
            <person name="Ren Y."/>
            <person name="Zhang Y."/>
            <person name="Wang H."/>
            <person name="Li S."/>
            <person name="Jiang F."/>
            <person name="Yin L."/>
            <person name="Zhang G."/>
            <person name="Qian W."/>
            <person name="Fan W."/>
        </authorList>
    </citation>
    <scope>NUCLEOTIDE SEQUENCE [LARGE SCALE GENOMIC DNA]</scope>
    <source>
        <strain evidence="1">SZHN2017</strain>
        <tissue evidence="1">Muscle</tissue>
    </source>
</reference>
<evidence type="ECO:0000313" key="2">
    <source>
        <dbReference type="Proteomes" id="UP000245119"/>
    </source>
</evidence>
<dbReference type="AlphaFoldDB" id="A0A2T7NK42"/>
<sequence length="554" mass="61243">MCPVEKPKEEDRDCEDQAALQEEPKVMEVASMSPCPHTPGLVARYHIGDKAVDMMEMDANGLPKCQLSREPSCQCEWLLQSFMLATNSVPLRPFRPEMLYHSQTMFGYLQPNSVARTEQHTHGASEKGFEMSEPYNYLKQIIVSSKGYAPQVHGGLKGTTTKPDLPATFQLLGMSKQCHSSTQKVQALAQNSTGRRQKGRLFRRTTTVHEVRAGDPQTQLTRPATVSGEAGRHSCHELASSSCVTQMPTTSYLKFWNSRMTADVCNKKNFMKWESAKSSMDPQDLLELNPAQKARVGTKQQNPHSNQLAGQATPVANAAFGVASPETPNALAVYPLCHSVVLNQRPHASYPVNNNSFTYNAIASPKTEPSEDLTSGEESSFFTTLLPLDLLDDLIATNNNSLLSAVTSSSKEYSQNVSERIGIDKESISTTPVYATNCLDNAPILGPPSRSDKVCKKNQETFDKDVGSLVDDTNSGVQGRCILSCKRWSKSGGFYREFRLKNRLCARPVTATDINTDEARHLYVAGYQLNSLDPSNDINQKMVRDSEFMLPHDS</sequence>
<evidence type="ECO:0000313" key="1">
    <source>
        <dbReference type="EMBL" id="PVD21537.1"/>
    </source>
</evidence>
<organism evidence="1 2">
    <name type="scientific">Pomacea canaliculata</name>
    <name type="common">Golden apple snail</name>
    <dbReference type="NCBI Taxonomy" id="400727"/>
    <lineage>
        <taxon>Eukaryota</taxon>
        <taxon>Metazoa</taxon>
        <taxon>Spiralia</taxon>
        <taxon>Lophotrochozoa</taxon>
        <taxon>Mollusca</taxon>
        <taxon>Gastropoda</taxon>
        <taxon>Caenogastropoda</taxon>
        <taxon>Architaenioglossa</taxon>
        <taxon>Ampullarioidea</taxon>
        <taxon>Ampullariidae</taxon>
        <taxon>Pomacea</taxon>
    </lineage>
</organism>
<comment type="caution">
    <text evidence="1">The sequence shown here is derived from an EMBL/GenBank/DDBJ whole genome shotgun (WGS) entry which is preliminary data.</text>
</comment>
<dbReference type="Proteomes" id="UP000245119">
    <property type="component" value="Linkage Group LG11"/>
</dbReference>
<accession>A0A2T7NK42</accession>
<keyword evidence="2" id="KW-1185">Reference proteome</keyword>
<dbReference type="OrthoDB" id="10072175at2759"/>
<proteinExistence type="predicted"/>
<dbReference type="EMBL" id="PZQS01000011">
    <property type="protein sequence ID" value="PVD21537.1"/>
    <property type="molecule type" value="Genomic_DNA"/>
</dbReference>
<protein>
    <submittedName>
        <fullName evidence="1">Uncharacterized protein</fullName>
    </submittedName>
</protein>